<evidence type="ECO:0000259" key="1">
    <source>
        <dbReference type="Pfam" id="PF00733"/>
    </source>
</evidence>
<dbReference type="Pfam" id="PF00733">
    <property type="entry name" value="Asn_synthase"/>
    <property type="match status" value="1"/>
</dbReference>
<protein>
    <recommendedName>
        <fullName evidence="1">Asparagine synthetase domain-containing protein</fullName>
    </recommendedName>
</protein>
<organism evidence="2 3">
    <name type="scientific">Microseira wollei NIES-4236</name>
    <dbReference type="NCBI Taxonomy" id="2530354"/>
    <lineage>
        <taxon>Bacteria</taxon>
        <taxon>Bacillati</taxon>
        <taxon>Cyanobacteriota</taxon>
        <taxon>Cyanophyceae</taxon>
        <taxon>Oscillatoriophycideae</taxon>
        <taxon>Aerosakkonematales</taxon>
        <taxon>Aerosakkonemataceae</taxon>
        <taxon>Microseira</taxon>
    </lineage>
</organism>
<dbReference type="AlphaFoldDB" id="A0AAV3XTQ1"/>
<keyword evidence="3" id="KW-1185">Reference proteome</keyword>
<reference evidence="2" key="1">
    <citation type="submission" date="2019-10" db="EMBL/GenBank/DDBJ databases">
        <title>Draft genome sequece of Microseira wollei NIES-4236.</title>
        <authorList>
            <person name="Yamaguchi H."/>
            <person name="Suzuki S."/>
            <person name="Kawachi M."/>
        </authorList>
    </citation>
    <scope>NUCLEOTIDE SEQUENCE</scope>
    <source>
        <strain evidence="2">NIES-4236</strain>
    </source>
</reference>
<gene>
    <name evidence="2" type="ORF">MiSe_90110</name>
</gene>
<feature type="domain" description="Asparagine synthetase" evidence="1">
    <location>
        <begin position="38"/>
        <end position="152"/>
    </location>
</feature>
<evidence type="ECO:0000313" key="3">
    <source>
        <dbReference type="Proteomes" id="UP001050975"/>
    </source>
</evidence>
<name>A0AAV3XTQ1_9CYAN</name>
<accession>A0AAV3XTQ1</accession>
<dbReference type="Proteomes" id="UP001050975">
    <property type="component" value="Unassembled WGS sequence"/>
</dbReference>
<dbReference type="EMBL" id="BLAY01000303">
    <property type="protein sequence ID" value="GET44185.1"/>
    <property type="molecule type" value="Genomic_DNA"/>
</dbReference>
<dbReference type="GO" id="GO:0006529">
    <property type="term" value="P:asparagine biosynthetic process"/>
    <property type="evidence" value="ECO:0007669"/>
    <property type="project" value="InterPro"/>
</dbReference>
<proteinExistence type="predicted"/>
<dbReference type="GO" id="GO:0004066">
    <property type="term" value="F:asparagine synthase (glutamine-hydrolyzing) activity"/>
    <property type="evidence" value="ECO:0007669"/>
    <property type="project" value="InterPro"/>
</dbReference>
<evidence type="ECO:0000313" key="2">
    <source>
        <dbReference type="EMBL" id="GET44185.1"/>
    </source>
</evidence>
<dbReference type="SUPFAM" id="SSF52402">
    <property type="entry name" value="Adenine nucleotide alpha hydrolases-like"/>
    <property type="match status" value="1"/>
</dbReference>
<sequence>MGLVAIKLREHVNYFVPFSDEPGENLSIICIHSMARYCSGMQQVAQASGVNLTFPFFDSLLIDTCLKTKVEDRTSPFVYKPLLKEALYCDFPGSFLSRSTKGDYTTQRCNDILVNLSKIHDRFDNSYLFQMGLIDIKKFRICLDQLAAGYTATLRSLLNNSSC</sequence>
<comment type="caution">
    <text evidence="2">The sequence shown here is derived from an EMBL/GenBank/DDBJ whole genome shotgun (WGS) entry which is preliminary data.</text>
</comment>
<dbReference type="InterPro" id="IPR001962">
    <property type="entry name" value="Asn_synthase"/>
</dbReference>